<dbReference type="Proteomes" id="UP001360560">
    <property type="component" value="Unassembled WGS sequence"/>
</dbReference>
<evidence type="ECO:0000313" key="2">
    <source>
        <dbReference type="Proteomes" id="UP001360560"/>
    </source>
</evidence>
<comment type="caution">
    <text evidence="1">The sequence shown here is derived from an EMBL/GenBank/DDBJ whole genome shotgun (WGS) entry which is preliminary data.</text>
</comment>
<dbReference type="RefSeq" id="XP_064850344.1">
    <property type="nucleotide sequence ID" value="XM_064994272.1"/>
</dbReference>
<dbReference type="EMBL" id="BTFZ01000001">
    <property type="protein sequence ID" value="GMM33344.1"/>
    <property type="molecule type" value="Genomic_DNA"/>
</dbReference>
<protein>
    <submittedName>
        <fullName evidence="1">Uncharacterized protein</fullName>
    </submittedName>
</protein>
<name>A0AAV5QG54_9ASCO</name>
<organism evidence="1 2">
    <name type="scientific">Saccharomycopsis crataegensis</name>
    <dbReference type="NCBI Taxonomy" id="43959"/>
    <lineage>
        <taxon>Eukaryota</taxon>
        <taxon>Fungi</taxon>
        <taxon>Dikarya</taxon>
        <taxon>Ascomycota</taxon>
        <taxon>Saccharomycotina</taxon>
        <taxon>Saccharomycetes</taxon>
        <taxon>Saccharomycopsidaceae</taxon>
        <taxon>Saccharomycopsis</taxon>
    </lineage>
</organism>
<sequence>MIGKKLITTSAARMPTITRLSSVMEIKRRKKTFAMSRSHHDPHTKGSENLEYIYEKVHDDLNLV</sequence>
<dbReference type="GeneID" id="90071323"/>
<proteinExistence type="predicted"/>
<gene>
    <name evidence="1" type="ORF">DASC09_006690</name>
</gene>
<accession>A0AAV5QG54</accession>
<reference evidence="1 2" key="1">
    <citation type="journal article" date="2023" name="Elife">
        <title>Identification of key yeast species and microbe-microbe interactions impacting larval growth of Drosophila in the wild.</title>
        <authorList>
            <person name="Mure A."/>
            <person name="Sugiura Y."/>
            <person name="Maeda R."/>
            <person name="Honda K."/>
            <person name="Sakurai N."/>
            <person name="Takahashi Y."/>
            <person name="Watada M."/>
            <person name="Katoh T."/>
            <person name="Gotoh A."/>
            <person name="Gotoh Y."/>
            <person name="Taniguchi I."/>
            <person name="Nakamura K."/>
            <person name="Hayashi T."/>
            <person name="Katayama T."/>
            <person name="Uemura T."/>
            <person name="Hattori Y."/>
        </authorList>
    </citation>
    <scope>NUCLEOTIDE SEQUENCE [LARGE SCALE GENOMIC DNA]</scope>
    <source>
        <strain evidence="1 2">SC-9</strain>
    </source>
</reference>
<dbReference type="AlphaFoldDB" id="A0AAV5QG54"/>
<evidence type="ECO:0000313" key="1">
    <source>
        <dbReference type="EMBL" id="GMM33344.1"/>
    </source>
</evidence>
<keyword evidence="2" id="KW-1185">Reference proteome</keyword>